<dbReference type="RefSeq" id="WP_130403502.1">
    <property type="nucleotide sequence ID" value="NZ_JBEZZO010000006.1"/>
</dbReference>
<dbReference type="OrthoDB" id="3380062at2"/>
<dbReference type="Proteomes" id="UP000293781">
    <property type="component" value="Unassembled WGS sequence"/>
</dbReference>
<proteinExistence type="predicted"/>
<organism evidence="1 2">
    <name type="scientific">Micromonospora violae</name>
    <dbReference type="NCBI Taxonomy" id="1278207"/>
    <lineage>
        <taxon>Bacteria</taxon>
        <taxon>Bacillati</taxon>
        <taxon>Actinomycetota</taxon>
        <taxon>Actinomycetes</taxon>
        <taxon>Micromonosporales</taxon>
        <taxon>Micromonosporaceae</taxon>
        <taxon>Micromonospora</taxon>
    </lineage>
</organism>
<reference evidence="1 2" key="1">
    <citation type="submission" date="2019-02" db="EMBL/GenBank/DDBJ databases">
        <title>Sequencing the genomes of 1000 actinobacteria strains.</title>
        <authorList>
            <person name="Klenk H.-P."/>
        </authorList>
    </citation>
    <scope>NUCLEOTIDE SEQUENCE [LARGE SCALE GENOMIC DNA]</scope>
    <source>
        <strain evidence="1 2">DSM 45888</strain>
    </source>
</reference>
<evidence type="ECO:0008006" key="3">
    <source>
        <dbReference type="Google" id="ProtNLM"/>
    </source>
</evidence>
<evidence type="ECO:0000313" key="2">
    <source>
        <dbReference type="Proteomes" id="UP000293781"/>
    </source>
</evidence>
<gene>
    <name evidence="1" type="ORF">EV382_3674</name>
</gene>
<accession>A0A4Q7UGL8</accession>
<dbReference type="EMBL" id="SHKK01000001">
    <property type="protein sequence ID" value="RZT80425.1"/>
    <property type="molecule type" value="Genomic_DNA"/>
</dbReference>
<evidence type="ECO:0000313" key="1">
    <source>
        <dbReference type="EMBL" id="RZT80425.1"/>
    </source>
</evidence>
<name>A0A4Q7UGL8_9ACTN</name>
<comment type="caution">
    <text evidence="1">The sequence shown here is derived from an EMBL/GenBank/DDBJ whole genome shotgun (WGS) entry which is preliminary data.</text>
</comment>
<protein>
    <recommendedName>
        <fullName evidence="3">SMODS and SLOG-associating 2TM effector domain-containing protein</fullName>
    </recommendedName>
</protein>
<sequence length="164" mass="17323">MDGEQRERAVFIAEAELLEQRHDSWASLQRRQAAFWQRWNTLTTVSSAVLAGASGAAGLASAELGTAAAIAALVAAGLASVASSSGAANRSEAAFTSAAANQALADQARAFRTIWAPHQPLTDVRARFAELSQQRDQAVTSAALKLGRRTLMRYLQRDAPSVSG</sequence>
<keyword evidence="2" id="KW-1185">Reference proteome</keyword>
<dbReference type="AlphaFoldDB" id="A0A4Q7UGL8"/>